<feature type="transmembrane region" description="Helical" evidence="1">
    <location>
        <begin position="43"/>
        <end position="62"/>
    </location>
</feature>
<keyword evidence="1" id="KW-0472">Membrane</keyword>
<gene>
    <name evidence="3" type="ORF">H257_08070</name>
</gene>
<feature type="signal peptide" evidence="2">
    <location>
        <begin position="1"/>
        <end position="19"/>
    </location>
</feature>
<keyword evidence="1" id="KW-1133">Transmembrane helix</keyword>
<feature type="chain" id="PRO_5004842412" evidence="2">
    <location>
        <begin position="20"/>
        <end position="115"/>
    </location>
</feature>
<evidence type="ECO:0000256" key="1">
    <source>
        <dbReference type="SAM" id="Phobius"/>
    </source>
</evidence>
<evidence type="ECO:0000313" key="3">
    <source>
        <dbReference type="EMBL" id="ETV78565.1"/>
    </source>
</evidence>
<reference evidence="3" key="1">
    <citation type="submission" date="2013-12" db="EMBL/GenBank/DDBJ databases">
        <title>The Genome Sequence of Aphanomyces astaci APO3.</title>
        <authorList>
            <consortium name="The Broad Institute Genomics Platform"/>
            <person name="Russ C."/>
            <person name="Tyler B."/>
            <person name="van West P."/>
            <person name="Dieguez-Uribeondo J."/>
            <person name="Young S.K."/>
            <person name="Zeng Q."/>
            <person name="Gargeya S."/>
            <person name="Fitzgerald M."/>
            <person name="Abouelleil A."/>
            <person name="Alvarado L."/>
            <person name="Chapman S.B."/>
            <person name="Gainer-Dewar J."/>
            <person name="Goldberg J."/>
            <person name="Griggs A."/>
            <person name="Gujja S."/>
            <person name="Hansen M."/>
            <person name="Howarth C."/>
            <person name="Imamovic A."/>
            <person name="Ireland A."/>
            <person name="Larimer J."/>
            <person name="McCowan C."/>
            <person name="Murphy C."/>
            <person name="Pearson M."/>
            <person name="Poon T.W."/>
            <person name="Priest M."/>
            <person name="Roberts A."/>
            <person name="Saif S."/>
            <person name="Shea T."/>
            <person name="Sykes S."/>
            <person name="Wortman J."/>
            <person name="Nusbaum C."/>
            <person name="Birren B."/>
        </authorList>
    </citation>
    <scope>NUCLEOTIDE SEQUENCE [LARGE SCALE GENOMIC DNA]</scope>
    <source>
        <strain evidence="3">APO3</strain>
    </source>
</reference>
<dbReference type="OrthoDB" id="67425at2759"/>
<evidence type="ECO:0000256" key="2">
    <source>
        <dbReference type="SAM" id="SignalP"/>
    </source>
</evidence>
<keyword evidence="1" id="KW-0812">Transmembrane</keyword>
<dbReference type="EMBL" id="KI913130">
    <property type="protein sequence ID" value="ETV78565.1"/>
    <property type="molecule type" value="Genomic_DNA"/>
</dbReference>
<accession>W4GFY8</accession>
<name>W4GFY8_APHAT</name>
<keyword evidence="2" id="KW-0732">Signal</keyword>
<dbReference type="RefSeq" id="XP_009832146.1">
    <property type="nucleotide sequence ID" value="XM_009833844.1"/>
</dbReference>
<dbReference type="GeneID" id="20810066"/>
<sequence>MRPLAFVVVASTTIDLCMAECWLRSDGVRICSSDGLEWLAMWWFWFAVLFFLCACTGGSYIYHRRHLSSLYQQGFVTYSEPLILNDNLTNHGINSAHSNDRHLGSSPSIQKIFYR</sequence>
<organism evidence="3">
    <name type="scientific">Aphanomyces astaci</name>
    <name type="common">Crayfish plague agent</name>
    <dbReference type="NCBI Taxonomy" id="112090"/>
    <lineage>
        <taxon>Eukaryota</taxon>
        <taxon>Sar</taxon>
        <taxon>Stramenopiles</taxon>
        <taxon>Oomycota</taxon>
        <taxon>Saprolegniomycetes</taxon>
        <taxon>Saprolegniales</taxon>
        <taxon>Verrucalvaceae</taxon>
        <taxon>Aphanomyces</taxon>
    </lineage>
</organism>
<dbReference type="AlphaFoldDB" id="W4GFY8"/>
<dbReference type="VEuPathDB" id="FungiDB:H257_08070"/>
<protein>
    <submittedName>
        <fullName evidence="3">Uncharacterized protein</fullName>
    </submittedName>
</protein>
<proteinExistence type="predicted"/>